<evidence type="ECO:0000313" key="5">
    <source>
        <dbReference type="RefSeq" id="XP_040600617.1"/>
    </source>
</evidence>
<reference evidence="5 6" key="1">
    <citation type="submission" date="2025-05" db="UniProtKB">
        <authorList>
            <consortium name="RefSeq"/>
        </authorList>
    </citation>
    <scope>IDENTIFICATION</scope>
    <source>
        <tissue evidence="5 6">Liver</tissue>
    </source>
</reference>
<feature type="compositionally biased region" description="Basic and acidic residues" evidence="2">
    <location>
        <begin position="26"/>
        <end position="38"/>
    </location>
</feature>
<dbReference type="AlphaFoldDB" id="A0A3Q0CDF5"/>
<sequence length="236" mass="27164">MPPKGKKATSKTAKRPQDPSGSQCDDDLKHNVPQKPEENPGFENIDEDSASSDRDEEQARESVQKVLQEIQGDLTKSYLAKRKQFRQDINASMKILNSKLLYVYKTQQKERQNLLSKYSEMFVPLFQQWEKDVQKVEQEESSCVDVSQRHAELLHKSAMAQKATIDEAKKIADQFLQSIKDLEDNHQCLDAFEQCTMKEEMDNLKKKLTTENQHQNVMAVETCLCSLLSGDHEEKL</sequence>
<dbReference type="KEGG" id="maua:101835209"/>
<dbReference type="Pfam" id="PF04803">
    <property type="entry name" value="Cor1"/>
    <property type="match status" value="1"/>
</dbReference>
<dbReference type="GO" id="GO:0000795">
    <property type="term" value="C:synaptonemal complex"/>
    <property type="evidence" value="ECO:0007669"/>
    <property type="project" value="TreeGrafter"/>
</dbReference>
<evidence type="ECO:0000313" key="6">
    <source>
        <dbReference type="RefSeq" id="XP_040600618.1"/>
    </source>
</evidence>
<dbReference type="GO" id="GO:0007286">
    <property type="term" value="P:spermatid development"/>
    <property type="evidence" value="ECO:0007669"/>
    <property type="project" value="TreeGrafter"/>
</dbReference>
<dbReference type="RefSeq" id="XP_040600617.1">
    <property type="nucleotide sequence ID" value="XM_040744683.1"/>
</dbReference>
<evidence type="ECO:0000313" key="4">
    <source>
        <dbReference type="Proteomes" id="UP000886700"/>
    </source>
</evidence>
<keyword evidence="4" id="KW-1185">Reference proteome</keyword>
<dbReference type="PANTHER" id="PTHR19368:SF8">
    <property type="entry name" value="GENE 1140-RELATED"/>
    <property type="match status" value="1"/>
</dbReference>
<dbReference type="GeneID" id="101835209"/>
<accession>A0A3Q0CDF5</accession>
<proteinExistence type="inferred from homology"/>
<dbReference type="Proteomes" id="UP000886700">
    <property type="component" value="Unplaced"/>
</dbReference>
<dbReference type="RefSeq" id="XP_040600618.1">
    <property type="nucleotide sequence ID" value="XM_040744684.1"/>
</dbReference>
<evidence type="ECO:0000256" key="2">
    <source>
        <dbReference type="SAM" id="MobiDB-lite"/>
    </source>
</evidence>
<dbReference type="InterPro" id="IPR051443">
    <property type="entry name" value="XLR/SYCP3"/>
</dbReference>
<dbReference type="GO" id="GO:0051321">
    <property type="term" value="P:meiotic cell cycle"/>
    <property type="evidence" value="ECO:0007669"/>
    <property type="project" value="TreeGrafter"/>
</dbReference>
<feature type="domain" description="XLR/SYCP3/FAM9" evidence="3">
    <location>
        <begin position="76"/>
        <end position="207"/>
    </location>
</feature>
<feature type="compositionally biased region" description="Basic residues" evidence="2">
    <location>
        <begin position="1"/>
        <end position="14"/>
    </location>
</feature>
<feature type="compositionally biased region" description="Basic and acidic residues" evidence="2">
    <location>
        <begin position="51"/>
        <end position="63"/>
    </location>
</feature>
<protein>
    <submittedName>
        <fullName evidence="5 6">Synaptonemal complex protein 3</fullName>
    </submittedName>
</protein>
<dbReference type="PANTHER" id="PTHR19368">
    <property type="entry name" value="XLR/SCP3/FAM9"/>
    <property type="match status" value="1"/>
</dbReference>
<organism evidence="4 5">
    <name type="scientific">Mesocricetus auratus</name>
    <name type="common">Golden hamster</name>
    <dbReference type="NCBI Taxonomy" id="10036"/>
    <lineage>
        <taxon>Eukaryota</taxon>
        <taxon>Metazoa</taxon>
        <taxon>Chordata</taxon>
        <taxon>Craniata</taxon>
        <taxon>Vertebrata</taxon>
        <taxon>Euteleostomi</taxon>
        <taxon>Mammalia</taxon>
        <taxon>Eutheria</taxon>
        <taxon>Euarchontoglires</taxon>
        <taxon>Glires</taxon>
        <taxon>Rodentia</taxon>
        <taxon>Myomorpha</taxon>
        <taxon>Muroidea</taxon>
        <taxon>Cricetidae</taxon>
        <taxon>Cricetinae</taxon>
        <taxon>Mesocricetus</taxon>
    </lineage>
</organism>
<evidence type="ECO:0000259" key="3">
    <source>
        <dbReference type="Pfam" id="PF04803"/>
    </source>
</evidence>
<name>A0A3Q0CDF5_MESAU</name>
<dbReference type="InterPro" id="IPR006888">
    <property type="entry name" value="XLR/SYCP3/FAM9_dom"/>
</dbReference>
<feature type="region of interest" description="Disordered" evidence="2">
    <location>
        <begin position="1"/>
        <end position="63"/>
    </location>
</feature>
<comment type="similarity">
    <text evidence="1">Belongs to the XLR/SYCP3 family.</text>
</comment>
<gene>
    <name evidence="5 6" type="primary">LOC101835209</name>
</gene>
<evidence type="ECO:0000256" key="1">
    <source>
        <dbReference type="ARBA" id="ARBA00010283"/>
    </source>
</evidence>